<dbReference type="Proteomes" id="UP001239111">
    <property type="component" value="Chromosome 2"/>
</dbReference>
<protein>
    <submittedName>
        <fullName evidence="1">Uncharacterized protein</fullName>
    </submittedName>
</protein>
<reference evidence="1" key="1">
    <citation type="submission" date="2023-04" db="EMBL/GenBank/DDBJ databases">
        <title>A chromosome-level genome assembly of the parasitoid wasp Eretmocerus hayati.</title>
        <authorList>
            <person name="Zhong Y."/>
            <person name="Liu S."/>
            <person name="Liu Y."/>
        </authorList>
    </citation>
    <scope>NUCLEOTIDE SEQUENCE</scope>
    <source>
        <strain evidence="1">ZJU_SS_LIU_2023</strain>
    </source>
</reference>
<keyword evidence="2" id="KW-1185">Reference proteome</keyword>
<dbReference type="EMBL" id="CM056742">
    <property type="protein sequence ID" value="KAJ8676075.1"/>
    <property type="molecule type" value="Genomic_DNA"/>
</dbReference>
<comment type="caution">
    <text evidence="1">The sequence shown here is derived from an EMBL/GenBank/DDBJ whole genome shotgun (WGS) entry which is preliminary data.</text>
</comment>
<sequence length="518" mass="57096">MKSPVKHDGNVQKPEQQNDEGPVDFERAITLTGHGKFNYLLLLAMLPVCWANVYTSTSMSYVLPSAECDLQLTMFDKGMLNSMSFAGMIATSFLWGFIVDACGRRNIMVYGFFCTALCTLASSFCKYSWQLILFKFIDGIVISGPYAALQSYLAEVHSEQLRSQVYMWMGVLFALGNISLSCLAWIIIPHKWLWTLTGDPIEITSWRLFLSLCTLPGLAASFALCSFPESPRFLLAKKRHDDALDVFKKIYATNTGKSPDTYPVKYLEEEESMNITGVNFKETLIGSFKQIQPIFLPPNVVTLVLTAFIQCGGTIGSNTLRLWMPMLFSMIETYDHEHADGPATTMCNKIGDSISNTHNSTNNDDPVCSENIVNATVYINSIVISVASVIGYMIARSLVNIISKRVLMVICFFGAGSCCGFLYWAKNSNGILIISSIFVALSSIGGTIVNNVVVDIFPTALRTMALSVTMVIGRMGAVIGNLLFPVLFHLDCLGPFIMIGSVCLMCATLVLVLPRKKS</sequence>
<proteinExistence type="predicted"/>
<evidence type="ECO:0000313" key="2">
    <source>
        <dbReference type="Proteomes" id="UP001239111"/>
    </source>
</evidence>
<name>A0ACC2NXN9_9HYME</name>
<accession>A0ACC2NXN9</accession>
<gene>
    <name evidence="1" type="ORF">QAD02_011861</name>
</gene>
<evidence type="ECO:0000313" key="1">
    <source>
        <dbReference type="EMBL" id="KAJ8676075.1"/>
    </source>
</evidence>
<organism evidence="1 2">
    <name type="scientific">Eretmocerus hayati</name>
    <dbReference type="NCBI Taxonomy" id="131215"/>
    <lineage>
        <taxon>Eukaryota</taxon>
        <taxon>Metazoa</taxon>
        <taxon>Ecdysozoa</taxon>
        <taxon>Arthropoda</taxon>
        <taxon>Hexapoda</taxon>
        <taxon>Insecta</taxon>
        <taxon>Pterygota</taxon>
        <taxon>Neoptera</taxon>
        <taxon>Endopterygota</taxon>
        <taxon>Hymenoptera</taxon>
        <taxon>Apocrita</taxon>
        <taxon>Proctotrupomorpha</taxon>
        <taxon>Chalcidoidea</taxon>
        <taxon>Aphelinidae</taxon>
        <taxon>Aphelininae</taxon>
        <taxon>Eretmocerus</taxon>
    </lineage>
</organism>